<keyword evidence="6" id="KW-1185">Reference proteome</keyword>
<evidence type="ECO:0000256" key="3">
    <source>
        <dbReference type="PROSITE-ProRule" id="PRU00023"/>
    </source>
</evidence>
<reference evidence="5" key="1">
    <citation type="submission" date="2021-03" db="EMBL/GenBank/DDBJ databases">
        <title>Comparative genomics and phylogenomic investigation of the class Geoglossomycetes provide insights into ecological specialization and systematics.</title>
        <authorList>
            <person name="Melie T."/>
            <person name="Pirro S."/>
            <person name="Miller A.N."/>
            <person name="Quandt A."/>
        </authorList>
    </citation>
    <scope>NUCLEOTIDE SEQUENCE</scope>
    <source>
        <strain evidence="5">GBOQ0MN5Z8</strain>
    </source>
</reference>
<protein>
    <recommendedName>
        <fullName evidence="4">Protein kinase domain-containing protein</fullName>
    </recommendedName>
</protein>
<comment type="caution">
    <text evidence="5">The sequence shown here is derived from an EMBL/GenBank/DDBJ whole genome shotgun (WGS) entry which is preliminary data.</text>
</comment>
<feature type="repeat" description="ANK" evidence="3">
    <location>
        <begin position="600"/>
        <end position="632"/>
    </location>
</feature>
<dbReference type="SMART" id="SM00220">
    <property type="entry name" value="S_TKc"/>
    <property type="match status" value="1"/>
</dbReference>
<organism evidence="5 6">
    <name type="scientific">Glutinoglossum americanum</name>
    <dbReference type="NCBI Taxonomy" id="1670608"/>
    <lineage>
        <taxon>Eukaryota</taxon>
        <taxon>Fungi</taxon>
        <taxon>Dikarya</taxon>
        <taxon>Ascomycota</taxon>
        <taxon>Pezizomycotina</taxon>
        <taxon>Geoglossomycetes</taxon>
        <taxon>Geoglossales</taxon>
        <taxon>Geoglossaceae</taxon>
        <taxon>Glutinoglossum</taxon>
    </lineage>
</organism>
<dbReference type="EMBL" id="JAGHQL010000083">
    <property type="protein sequence ID" value="KAH0541257.1"/>
    <property type="molecule type" value="Genomic_DNA"/>
</dbReference>
<evidence type="ECO:0000259" key="4">
    <source>
        <dbReference type="PROSITE" id="PS50011"/>
    </source>
</evidence>
<accession>A0A9P8I629</accession>
<dbReference type="SUPFAM" id="SSF56112">
    <property type="entry name" value="Protein kinase-like (PK-like)"/>
    <property type="match status" value="1"/>
</dbReference>
<dbReference type="PANTHER" id="PTHR24198">
    <property type="entry name" value="ANKYRIN REPEAT AND PROTEIN KINASE DOMAIN-CONTAINING PROTEIN"/>
    <property type="match status" value="1"/>
</dbReference>
<dbReference type="Proteomes" id="UP000698800">
    <property type="component" value="Unassembled WGS sequence"/>
</dbReference>
<keyword evidence="1" id="KW-0677">Repeat</keyword>
<dbReference type="InterPro" id="IPR036770">
    <property type="entry name" value="Ankyrin_rpt-contain_sf"/>
</dbReference>
<dbReference type="InterPro" id="IPR008271">
    <property type="entry name" value="Ser/Thr_kinase_AS"/>
</dbReference>
<dbReference type="Gene3D" id="1.25.40.20">
    <property type="entry name" value="Ankyrin repeat-containing domain"/>
    <property type="match status" value="3"/>
</dbReference>
<dbReference type="Pfam" id="PF12796">
    <property type="entry name" value="Ank_2"/>
    <property type="match status" value="1"/>
</dbReference>
<dbReference type="PANTHER" id="PTHR24198:SF165">
    <property type="entry name" value="ANKYRIN REPEAT-CONTAINING PROTEIN-RELATED"/>
    <property type="match status" value="1"/>
</dbReference>
<evidence type="ECO:0000256" key="1">
    <source>
        <dbReference type="ARBA" id="ARBA00022737"/>
    </source>
</evidence>
<feature type="repeat" description="ANK" evidence="3">
    <location>
        <begin position="916"/>
        <end position="948"/>
    </location>
</feature>
<dbReference type="InterPro" id="IPR002110">
    <property type="entry name" value="Ankyrin_rpt"/>
</dbReference>
<dbReference type="InterPro" id="IPR011009">
    <property type="entry name" value="Kinase-like_dom_sf"/>
</dbReference>
<dbReference type="OrthoDB" id="626167at2759"/>
<dbReference type="Pfam" id="PF00069">
    <property type="entry name" value="Pkinase"/>
    <property type="match status" value="1"/>
</dbReference>
<dbReference type="Pfam" id="PF00023">
    <property type="entry name" value="Ank"/>
    <property type="match status" value="1"/>
</dbReference>
<name>A0A9P8I629_9PEZI</name>
<evidence type="ECO:0000256" key="2">
    <source>
        <dbReference type="ARBA" id="ARBA00023043"/>
    </source>
</evidence>
<feature type="repeat" description="ANK" evidence="3">
    <location>
        <begin position="1026"/>
        <end position="1058"/>
    </location>
</feature>
<dbReference type="AlphaFoldDB" id="A0A9P8I629"/>
<evidence type="ECO:0000313" key="5">
    <source>
        <dbReference type="EMBL" id="KAH0541257.1"/>
    </source>
</evidence>
<dbReference type="PROSITE" id="PS50088">
    <property type="entry name" value="ANK_REPEAT"/>
    <property type="match status" value="4"/>
</dbReference>
<dbReference type="Gene3D" id="1.10.510.10">
    <property type="entry name" value="Transferase(Phosphotransferase) domain 1"/>
    <property type="match status" value="1"/>
</dbReference>
<dbReference type="PROSITE" id="PS50297">
    <property type="entry name" value="ANK_REP_REGION"/>
    <property type="match status" value="3"/>
</dbReference>
<dbReference type="PROSITE" id="PS50011">
    <property type="entry name" value="PROTEIN_KINASE_DOM"/>
    <property type="match status" value="1"/>
</dbReference>
<keyword evidence="2 3" id="KW-0040">ANK repeat</keyword>
<evidence type="ECO:0000313" key="6">
    <source>
        <dbReference type="Proteomes" id="UP000698800"/>
    </source>
</evidence>
<feature type="repeat" description="ANK" evidence="3">
    <location>
        <begin position="632"/>
        <end position="667"/>
    </location>
</feature>
<dbReference type="SMART" id="SM00248">
    <property type="entry name" value="ANK"/>
    <property type="match status" value="9"/>
</dbReference>
<dbReference type="InterPro" id="IPR000719">
    <property type="entry name" value="Prot_kinase_dom"/>
</dbReference>
<feature type="domain" description="Protein kinase" evidence="4">
    <location>
        <begin position="55"/>
        <end position="348"/>
    </location>
</feature>
<proteinExistence type="predicted"/>
<dbReference type="PROSITE" id="PS00108">
    <property type="entry name" value="PROTEIN_KINASE_ST"/>
    <property type="match status" value="1"/>
</dbReference>
<dbReference type="GO" id="GO:0005524">
    <property type="term" value="F:ATP binding"/>
    <property type="evidence" value="ECO:0007669"/>
    <property type="project" value="InterPro"/>
</dbReference>
<gene>
    <name evidence="5" type="ORF">FGG08_004262</name>
</gene>
<sequence>MSRVEELWGDILTAKTHPSSNVCATLGNGEHQADLISFISNSYELDIPLLDTSSPNILRWLGGGTSSTVSLFRLGHKQDLITWKSAKAWKINEREEIAIKRAVTLQDRKAMLNELRILSHPPLRQHANIIDIMGWSVKTDNSPLEPLLIVEASPCGDLTKFILDRVSSNTGSIASVSIDIARGLYALHCSSVIHGDIKSANVLLFANPQGAGEPYTAKLCDFGFSVIASDRSENTNAISLPRSVPYNAPECRAGKEIPFSSAYLADIYSYGMVLWDIWSGGWILRNDKWQLESRKQSDTLMEEMHRSINNQADLQDLQKTLICDILSGCLRGKPEERTRSLEHLLPKLESITPGGHGVDRDTLSDKPPTNKTALASVNSGKRVAELAPLPADGNILVQSTLTLGRRARAAILDSLETRVKADHPAGLFAVHYLLSFCYLTGYGADRNLPLSVEHMAKAAKNGSRKALSILPRYCFVLGVPFPAHVVGSSESGAMASIAQLELAYGYSSHPRIAADIRGAAVSLSLLELGKRKGLHLSTSRPVLKDKPEEDTDPTRSNAQVKAIKDHGYTQVLREQMDKVENRIDAKNSDNSPDINYQDGDGDSLLHYACFFGFAEATTHLLGRGAKPFANNEGITPLHWLSQFPHDSIEAILGMLLKCGADLDAASAGTGICSLHPANWLPPGTPLSWAVAARRKDIVTLLLSHQADPLLPAYKSALAIAANYHENEILELLLDHLTTTARSATSDSQELSLLGMAIKSIPLTDRIIRHGEAYKTAAALTIGLLVSRGYDVAAQVIHGATSSGLRYSILNDHSESNMDIMQCLLENGGSAPEVLELEDPTDFLPPIHCAMSNAARHLFRILMEHGADVNHAAGVRKYTCLHACSRSDPDDSLYFARELLEGHALAVVPELEAGDIDGATPFMLACRFQRVELAKYLLSKGANPYATDNEGYTVTSYCLSKSSFTSLCEILPDLADHNFICHPGMGVTALHHLTEWDEVTEPDALILLNEIFSHCAPDLVNMPTLLNGRTALFSAVRRGNVKMAKLLLEHGADFGGIRDKDGITAGELALAMYLGYNEAGMKDKEERLGAVCQILGEYGNGFIELA</sequence>
<dbReference type="GO" id="GO:0004672">
    <property type="term" value="F:protein kinase activity"/>
    <property type="evidence" value="ECO:0007669"/>
    <property type="project" value="InterPro"/>
</dbReference>
<dbReference type="SUPFAM" id="SSF48403">
    <property type="entry name" value="Ankyrin repeat"/>
    <property type="match status" value="2"/>
</dbReference>